<proteinExistence type="predicted"/>
<dbReference type="RefSeq" id="XP_066674677.1">
    <property type="nucleotide sequence ID" value="XM_066804904.1"/>
</dbReference>
<reference evidence="1 2" key="1">
    <citation type="submission" date="2023-01" db="EMBL/GenBank/DDBJ databases">
        <title>Analysis of 21 Apiospora genomes using comparative genomics revels a genus with tremendous synthesis potential of carbohydrate active enzymes and secondary metabolites.</title>
        <authorList>
            <person name="Sorensen T."/>
        </authorList>
    </citation>
    <scope>NUCLEOTIDE SEQUENCE [LARGE SCALE GENOMIC DNA]</scope>
    <source>
        <strain evidence="1 2">CBS 114990</strain>
    </source>
</reference>
<comment type="caution">
    <text evidence="1">The sequence shown here is derived from an EMBL/GenBank/DDBJ whole genome shotgun (WGS) entry which is preliminary data.</text>
</comment>
<keyword evidence="2" id="KW-1185">Reference proteome</keyword>
<dbReference type="GeneID" id="92037964"/>
<dbReference type="Proteomes" id="UP001433268">
    <property type="component" value="Unassembled WGS sequence"/>
</dbReference>
<sequence>MRTEFIVYWLPAFQRIRDRGQCIMFTFVPQETFAKAAVLKISGVAEPPKAISRVFMLFSAVDTTRHEMTMDTPVDWVRHVGQDREVMQDPEAFRVLEWGRHGASRLGVWKKNE</sequence>
<organism evidence="1 2">
    <name type="scientific">Apiospora hydei</name>
    <dbReference type="NCBI Taxonomy" id="1337664"/>
    <lineage>
        <taxon>Eukaryota</taxon>
        <taxon>Fungi</taxon>
        <taxon>Dikarya</taxon>
        <taxon>Ascomycota</taxon>
        <taxon>Pezizomycotina</taxon>
        <taxon>Sordariomycetes</taxon>
        <taxon>Xylariomycetidae</taxon>
        <taxon>Amphisphaeriales</taxon>
        <taxon>Apiosporaceae</taxon>
        <taxon>Apiospora</taxon>
    </lineage>
</organism>
<name>A0ABR1XBD5_9PEZI</name>
<accession>A0ABR1XBD5</accession>
<dbReference type="EMBL" id="JAQQWN010000002">
    <property type="protein sequence ID" value="KAK8093904.1"/>
    <property type="molecule type" value="Genomic_DNA"/>
</dbReference>
<evidence type="ECO:0000313" key="2">
    <source>
        <dbReference type="Proteomes" id="UP001433268"/>
    </source>
</evidence>
<evidence type="ECO:0000313" key="1">
    <source>
        <dbReference type="EMBL" id="KAK8093904.1"/>
    </source>
</evidence>
<gene>
    <name evidence="1" type="ORF">PG997_000589</name>
</gene>
<protein>
    <submittedName>
        <fullName evidence="1">Polyubiquitin</fullName>
    </submittedName>
</protein>